<protein>
    <recommendedName>
        <fullName evidence="6">Methyl-CpG-binding domain-containing protein 4</fullName>
    </recommendedName>
</protein>
<evidence type="ECO:0000256" key="2">
    <source>
        <dbReference type="ARBA" id="ARBA00023242"/>
    </source>
</evidence>
<organism evidence="4 5">
    <name type="scientific">Neonectria magnoliae</name>
    <dbReference type="NCBI Taxonomy" id="2732573"/>
    <lineage>
        <taxon>Eukaryota</taxon>
        <taxon>Fungi</taxon>
        <taxon>Dikarya</taxon>
        <taxon>Ascomycota</taxon>
        <taxon>Pezizomycotina</taxon>
        <taxon>Sordariomycetes</taxon>
        <taxon>Hypocreomycetidae</taxon>
        <taxon>Hypocreales</taxon>
        <taxon>Nectriaceae</taxon>
        <taxon>Neonectria</taxon>
    </lineage>
</organism>
<evidence type="ECO:0000256" key="1">
    <source>
        <dbReference type="ARBA" id="ARBA00004123"/>
    </source>
</evidence>
<feature type="compositionally biased region" description="Basic and acidic residues" evidence="3">
    <location>
        <begin position="165"/>
        <end position="174"/>
    </location>
</feature>
<dbReference type="Gene3D" id="1.10.340.30">
    <property type="entry name" value="Hypothetical protein, domain 2"/>
    <property type="match status" value="1"/>
</dbReference>
<feature type="compositionally biased region" description="Basic and acidic residues" evidence="3">
    <location>
        <begin position="385"/>
        <end position="394"/>
    </location>
</feature>
<dbReference type="SUPFAM" id="SSF48150">
    <property type="entry name" value="DNA-glycosylase"/>
    <property type="match status" value="1"/>
</dbReference>
<gene>
    <name evidence="4" type="ORF">QQZ08_007864</name>
</gene>
<comment type="subcellular location">
    <subcellularLocation>
        <location evidence="1">Nucleus</location>
    </subcellularLocation>
</comment>
<reference evidence="4 5" key="1">
    <citation type="journal article" date="2025" name="Microbiol. Resour. Announc.">
        <title>Draft genome sequences for Neonectria magnoliae and Neonectria punicea, canker pathogens of Liriodendron tulipifera and Acer saccharum in West Virginia.</title>
        <authorList>
            <person name="Petronek H.M."/>
            <person name="Kasson M.T."/>
            <person name="Metheny A.M."/>
            <person name="Stauder C.M."/>
            <person name="Lovett B."/>
            <person name="Lynch S.C."/>
            <person name="Garnas J.R."/>
            <person name="Kasson L.R."/>
            <person name="Stajich J.E."/>
        </authorList>
    </citation>
    <scope>NUCLEOTIDE SEQUENCE [LARGE SCALE GENOMIC DNA]</scope>
    <source>
        <strain evidence="4 5">NRRL 64651</strain>
    </source>
</reference>
<evidence type="ECO:0000313" key="4">
    <source>
        <dbReference type="EMBL" id="KAK7425648.1"/>
    </source>
</evidence>
<dbReference type="PANTHER" id="PTHR15074">
    <property type="entry name" value="METHYL-CPG-BINDING PROTEIN"/>
    <property type="match status" value="1"/>
</dbReference>
<dbReference type="Proteomes" id="UP001498421">
    <property type="component" value="Unassembled WGS sequence"/>
</dbReference>
<keyword evidence="2" id="KW-0539">Nucleus</keyword>
<evidence type="ECO:0000256" key="3">
    <source>
        <dbReference type="SAM" id="MobiDB-lite"/>
    </source>
</evidence>
<sequence>MTGYNRPRFGHDVLYVFDVKQDSRDFLADVIEALGAPTETERLLRQSLMAGAEDWQNLIHCAESIRWLRGNDEQSLDGQDVLAYLWEIFNGADASSSVAGPWERTDRLIAQAKALEQDPEIWPPLLSTPVENRTGDDLAVSSQPRPKSKARVTASHYWLDQPQEQDPRESRKWDSGAQSHSTRFLSSIPFASQTCSRGRFSVLPERASATPLDAQHGQNCSQSAFTQMRLLPDVADVVVKRVSTVSPYFSSTSTAQSKKSPAKQKAPPGTVATVPFAPLTSSRFGIIQEEFAHDPFWLLIAVTFLIKTNGKLAIPTFYKVKERFPSPEHVADPANAEELIGMIHHLGLSVVRVAFMQKYARGFLNDPPKAGVRYKVKNYDYRDVDPLSRERGSDSNETSPLLREADTEDREAWEIGHLTKGKYAIDSWRIFCRDQLLGRAEDWNGKGREPEFQPEWMRVMPADKELRAYLRWMWMREGWEWSPFTAERTVLREEMLRAVNEGRVEYDETGGLRITEACGEDSVG</sequence>
<proteinExistence type="predicted"/>
<keyword evidence="5" id="KW-1185">Reference proteome</keyword>
<comment type="caution">
    <text evidence="4">The sequence shown here is derived from an EMBL/GenBank/DDBJ whole genome shotgun (WGS) entry which is preliminary data.</text>
</comment>
<feature type="compositionally biased region" description="Low complexity" evidence="3">
    <location>
        <begin position="250"/>
        <end position="268"/>
    </location>
</feature>
<accession>A0ABR1HWJ9</accession>
<feature type="region of interest" description="Disordered" evidence="3">
    <location>
        <begin position="120"/>
        <end position="178"/>
    </location>
</feature>
<name>A0ABR1HWJ9_9HYPO</name>
<dbReference type="PANTHER" id="PTHR15074:SF0">
    <property type="entry name" value="METHYL-CPG-BINDING DOMAIN PROTEIN 4-LIKE PROTEIN"/>
    <property type="match status" value="1"/>
</dbReference>
<dbReference type="EMBL" id="JAZAVK010000078">
    <property type="protein sequence ID" value="KAK7425648.1"/>
    <property type="molecule type" value="Genomic_DNA"/>
</dbReference>
<feature type="region of interest" description="Disordered" evidence="3">
    <location>
        <begin position="385"/>
        <end position="406"/>
    </location>
</feature>
<dbReference type="InterPro" id="IPR011257">
    <property type="entry name" value="DNA_glycosylase"/>
</dbReference>
<evidence type="ECO:0008006" key="6">
    <source>
        <dbReference type="Google" id="ProtNLM"/>
    </source>
</evidence>
<evidence type="ECO:0000313" key="5">
    <source>
        <dbReference type="Proteomes" id="UP001498421"/>
    </source>
</evidence>
<dbReference type="InterPro" id="IPR045138">
    <property type="entry name" value="MeCP2/MBD4"/>
</dbReference>
<feature type="region of interest" description="Disordered" evidence="3">
    <location>
        <begin position="250"/>
        <end position="269"/>
    </location>
</feature>